<gene>
    <name evidence="1" type="ordered locus">Niako_3850</name>
</gene>
<dbReference type="KEGG" id="nko:Niako_3850"/>
<dbReference type="HOGENOM" id="CLU_3254686_0_0_10"/>
<dbReference type="Proteomes" id="UP000005438">
    <property type="component" value="Chromosome"/>
</dbReference>
<reference evidence="1 2" key="1">
    <citation type="submission" date="2011-12" db="EMBL/GenBank/DDBJ databases">
        <title>The complete genome of Niastella koreensis GR20-10.</title>
        <authorList>
            <consortium name="US DOE Joint Genome Institute (JGI-PGF)"/>
            <person name="Lucas S."/>
            <person name="Han J."/>
            <person name="Lapidus A."/>
            <person name="Bruce D."/>
            <person name="Goodwin L."/>
            <person name="Pitluck S."/>
            <person name="Peters L."/>
            <person name="Kyrpides N."/>
            <person name="Mavromatis K."/>
            <person name="Ivanova N."/>
            <person name="Mikhailova N."/>
            <person name="Davenport K."/>
            <person name="Saunders E."/>
            <person name="Detter J.C."/>
            <person name="Tapia R."/>
            <person name="Han C."/>
            <person name="Land M."/>
            <person name="Hauser L."/>
            <person name="Markowitz V."/>
            <person name="Cheng J.-F."/>
            <person name="Hugenholtz P."/>
            <person name="Woyke T."/>
            <person name="Wu D."/>
            <person name="Tindall B."/>
            <person name="Pomrenke H."/>
            <person name="Brambilla E."/>
            <person name="Klenk H.-P."/>
            <person name="Eisen J.A."/>
        </authorList>
    </citation>
    <scope>NUCLEOTIDE SEQUENCE [LARGE SCALE GENOMIC DNA]</scope>
    <source>
        <strain evidence="2">DSM 17620 / KACC 11465 / NBRC 106392 / GR20-10</strain>
    </source>
</reference>
<accession>G8T8H1</accession>
<dbReference type="EMBL" id="CP003178">
    <property type="protein sequence ID" value="AEW00143.1"/>
    <property type="molecule type" value="Genomic_DNA"/>
</dbReference>
<name>G8T8H1_NIAKG</name>
<sequence length="42" mass="5194">MLQMNESFIILTQELLEIQDFYTYFKCSKLKALIFEQYIYFS</sequence>
<evidence type="ECO:0000313" key="1">
    <source>
        <dbReference type="EMBL" id="AEW00143.1"/>
    </source>
</evidence>
<protein>
    <submittedName>
        <fullName evidence="1">Uncharacterized protein</fullName>
    </submittedName>
</protein>
<dbReference type="STRING" id="700598.Niako_3850"/>
<evidence type="ECO:0000313" key="2">
    <source>
        <dbReference type="Proteomes" id="UP000005438"/>
    </source>
</evidence>
<proteinExistence type="predicted"/>
<dbReference type="AlphaFoldDB" id="G8T8H1"/>
<organism evidence="1 2">
    <name type="scientific">Niastella koreensis (strain DSM 17620 / KACC 11465 / NBRC 106392 / GR20-10)</name>
    <dbReference type="NCBI Taxonomy" id="700598"/>
    <lineage>
        <taxon>Bacteria</taxon>
        <taxon>Pseudomonadati</taxon>
        <taxon>Bacteroidota</taxon>
        <taxon>Chitinophagia</taxon>
        <taxon>Chitinophagales</taxon>
        <taxon>Chitinophagaceae</taxon>
        <taxon>Niastella</taxon>
    </lineage>
</organism>